<dbReference type="OrthoDB" id="10512058at2759"/>
<accession>A0A812S5F6</accession>
<organism evidence="1 2">
    <name type="scientific">Symbiodinium natans</name>
    <dbReference type="NCBI Taxonomy" id="878477"/>
    <lineage>
        <taxon>Eukaryota</taxon>
        <taxon>Sar</taxon>
        <taxon>Alveolata</taxon>
        <taxon>Dinophyceae</taxon>
        <taxon>Suessiales</taxon>
        <taxon>Symbiodiniaceae</taxon>
        <taxon>Symbiodinium</taxon>
    </lineage>
</organism>
<keyword evidence="2" id="KW-1185">Reference proteome</keyword>
<dbReference type="EMBL" id="CAJNDS010002411">
    <property type="protein sequence ID" value="CAE7463620.1"/>
    <property type="molecule type" value="Genomic_DNA"/>
</dbReference>
<proteinExistence type="predicted"/>
<evidence type="ECO:0000313" key="2">
    <source>
        <dbReference type="Proteomes" id="UP000604046"/>
    </source>
</evidence>
<gene>
    <name evidence="1" type="ORF">SNAT2548_LOCUS25847</name>
</gene>
<name>A0A812S5F6_9DINO</name>
<dbReference type="Proteomes" id="UP000604046">
    <property type="component" value="Unassembled WGS sequence"/>
</dbReference>
<evidence type="ECO:0000313" key="1">
    <source>
        <dbReference type="EMBL" id="CAE7463620.1"/>
    </source>
</evidence>
<protein>
    <submittedName>
        <fullName evidence="1">Uncharacterized protein</fullName>
    </submittedName>
</protein>
<comment type="caution">
    <text evidence="1">The sequence shown here is derived from an EMBL/GenBank/DDBJ whole genome shotgun (WGS) entry which is preliminary data.</text>
</comment>
<sequence>MGLCWCPPASSSDSKERIARLASALRRFNFEVLIVPSQRPEAISAATSLVDVAAKELQWELELSTLPCQAGLDEKSLQDAYHSVYTDRCVAAEQSCLLLLSNREEAWSWLSTFTNWFLGKEPLELSDEEQIWLAVELNGFTLAGSSPGLKLRSKTSEMRAAVT</sequence>
<dbReference type="AlphaFoldDB" id="A0A812S5F6"/>
<reference evidence="1" key="1">
    <citation type="submission" date="2021-02" db="EMBL/GenBank/DDBJ databases">
        <authorList>
            <person name="Dougan E. K."/>
            <person name="Rhodes N."/>
            <person name="Thang M."/>
            <person name="Chan C."/>
        </authorList>
    </citation>
    <scope>NUCLEOTIDE SEQUENCE</scope>
</reference>